<evidence type="ECO:0000313" key="3">
    <source>
        <dbReference type="Proteomes" id="UP000324021"/>
    </source>
</evidence>
<dbReference type="Proteomes" id="UP000324021">
    <property type="component" value="Unassembled WGS sequence"/>
</dbReference>
<accession>A0A1G6XPS4</accession>
<evidence type="ECO:0000313" key="2">
    <source>
        <dbReference type="EMBL" id="SDD80012.1"/>
    </source>
</evidence>
<evidence type="ECO:0000256" key="1">
    <source>
        <dbReference type="SAM" id="MobiDB-lite"/>
    </source>
</evidence>
<reference evidence="2 3" key="1">
    <citation type="submission" date="2016-10" db="EMBL/GenBank/DDBJ databases">
        <authorList>
            <person name="Varghese N."/>
            <person name="Submissions S."/>
        </authorList>
    </citation>
    <scope>NUCLEOTIDE SEQUENCE [LARGE SCALE GENOMIC DNA]</scope>
    <source>
        <strain evidence="2 3">CDM_1</strain>
    </source>
</reference>
<dbReference type="InterPro" id="IPR055985">
    <property type="entry name" value="DUF7563"/>
</dbReference>
<proteinExistence type="predicted"/>
<evidence type="ECO:0008006" key="4">
    <source>
        <dbReference type="Google" id="ProtNLM"/>
    </source>
</evidence>
<name>A0A1G6XPS4_9EURY</name>
<organism evidence="2 3">
    <name type="scientific">Natrinema hispanicum</name>
    <dbReference type="NCBI Taxonomy" id="392421"/>
    <lineage>
        <taxon>Archaea</taxon>
        <taxon>Methanobacteriati</taxon>
        <taxon>Methanobacteriota</taxon>
        <taxon>Stenosarchaea group</taxon>
        <taxon>Halobacteria</taxon>
        <taxon>Halobacteriales</taxon>
        <taxon>Natrialbaceae</taxon>
        <taxon>Natrinema</taxon>
    </lineage>
</organism>
<dbReference type="AlphaFoldDB" id="A0A1G6XPS4"/>
<gene>
    <name evidence="2" type="ORF">SAMN05192552_105014</name>
</gene>
<feature type="compositionally biased region" description="Basic and acidic residues" evidence="1">
    <location>
        <begin position="35"/>
        <end position="49"/>
    </location>
</feature>
<sequence>MPKCQNCGAHVTPQYARVFVPNGVENPRMCPDCPDMTRDPNGKPRESKQ</sequence>
<feature type="region of interest" description="Disordered" evidence="1">
    <location>
        <begin position="27"/>
        <end position="49"/>
    </location>
</feature>
<dbReference type="Pfam" id="PF24444">
    <property type="entry name" value="DUF7563"/>
    <property type="match status" value="1"/>
</dbReference>
<dbReference type="EMBL" id="FMZP01000050">
    <property type="protein sequence ID" value="SDD80012.1"/>
    <property type="molecule type" value="Genomic_DNA"/>
</dbReference>
<protein>
    <recommendedName>
        <fullName evidence="4">Small CPxCG-related zinc finger protein</fullName>
    </recommendedName>
</protein>